<feature type="transmembrane region" description="Helical" evidence="1">
    <location>
        <begin position="55"/>
        <end position="73"/>
    </location>
</feature>
<keyword evidence="1" id="KW-1133">Transmembrane helix</keyword>
<comment type="caution">
    <text evidence="2">The sequence shown here is derived from an EMBL/GenBank/DDBJ whole genome shotgun (WGS) entry which is preliminary data.</text>
</comment>
<evidence type="ECO:0000256" key="1">
    <source>
        <dbReference type="SAM" id="Phobius"/>
    </source>
</evidence>
<gene>
    <name evidence="2" type="ORF">ADL12_04345</name>
</gene>
<proteinExistence type="predicted"/>
<dbReference type="Proteomes" id="UP000053923">
    <property type="component" value="Unassembled WGS sequence"/>
</dbReference>
<sequence length="100" mass="10883">MNEQQTVAIRIIRWVLGLAFLCLFLIASVVAASFAGWGFGERTAAERFQDSIPSLLMSLAWGTVAIAGFRLLVGHRLLSRWLACAVIIPAYAALHAVNVL</sequence>
<feature type="transmembrane region" description="Helical" evidence="1">
    <location>
        <begin position="80"/>
        <end position="97"/>
    </location>
</feature>
<organism evidence="2 3">
    <name type="scientific">Streptomyces regalis</name>
    <dbReference type="NCBI Taxonomy" id="68262"/>
    <lineage>
        <taxon>Bacteria</taxon>
        <taxon>Bacillati</taxon>
        <taxon>Actinomycetota</taxon>
        <taxon>Actinomycetes</taxon>
        <taxon>Kitasatosporales</taxon>
        <taxon>Streptomycetaceae</taxon>
        <taxon>Streptomyces</taxon>
    </lineage>
</organism>
<keyword evidence="1" id="KW-0472">Membrane</keyword>
<protein>
    <submittedName>
        <fullName evidence="2">Uncharacterized protein</fullName>
    </submittedName>
</protein>
<dbReference type="OrthoDB" id="9960805at2"/>
<reference evidence="3" key="1">
    <citation type="submission" date="2015-10" db="EMBL/GenBank/DDBJ databases">
        <authorList>
            <person name="Ju K.-S."/>
            <person name="Doroghazi J.R."/>
            <person name="Metcalf W.W."/>
        </authorList>
    </citation>
    <scope>NUCLEOTIDE SEQUENCE [LARGE SCALE GENOMIC DNA]</scope>
    <source>
        <strain evidence="3">NRRL 3151</strain>
    </source>
</reference>
<dbReference type="RefSeq" id="WP_062698649.1">
    <property type="nucleotide sequence ID" value="NZ_LLZG01000015.1"/>
</dbReference>
<evidence type="ECO:0000313" key="3">
    <source>
        <dbReference type="Proteomes" id="UP000053923"/>
    </source>
</evidence>
<accession>A0A0X3VLK1</accession>
<keyword evidence="3" id="KW-1185">Reference proteome</keyword>
<dbReference type="AlphaFoldDB" id="A0A0X3VLK1"/>
<keyword evidence="1" id="KW-0812">Transmembrane</keyword>
<dbReference type="EMBL" id="LLZG01000015">
    <property type="protein sequence ID" value="KUL45142.1"/>
    <property type="molecule type" value="Genomic_DNA"/>
</dbReference>
<evidence type="ECO:0000313" key="2">
    <source>
        <dbReference type="EMBL" id="KUL45142.1"/>
    </source>
</evidence>
<name>A0A0X3VLK1_9ACTN</name>